<dbReference type="AlphaFoldDB" id="A0A532USW2"/>
<evidence type="ECO:0000256" key="3">
    <source>
        <dbReference type="PROSITE-ProRule" id="PRU00339"/>
    </source>
</evidence>
<evidence type="ECO:0008006" key="6">
    <source>
        <dbReference type="Google" id="ProtNLM"/>
    </source>
</evidence>
<dbReference type="InterPro" id="IPR051012">
    <property type="entry name" value="CellSynth/LPSAsmb/PSIAsmb"/>
</dbReference>
<dbReference type="PROSITE" id="PS50005">
    <property type="entry name" value="TPR"/>
    <property type="match status" value="1"/>
</dbReference>
<dbReference type="SMART" id="SM00028">
    <property type="entry name" value="TPR"/>
    <property type="match status" value="9"/>
</dbReference>
<evidence type="ECO:0000313" key="5">
    <source>
        <dbReference type="Proteomes" id="UP000317778"/>
    </source>
</evidence>
<evidence type="ECO:0000313" key="4">
    <source>
        <dbReference type="EMBL" id="TKJ38025.1"/>
    </source>
</evidence>
<feature type="repeat" description="TPR" evidence="3">
    <location>
        <begin position="49"/>
        <end position="82"/>
    </location>
</feature>
<comment type="caution">
    <text evidence="4">The sequence shown here is derived from an EMBL/GenBank/DDBJ whole genome shotgun (WGS) entry which is preliminary data.</text>
</comment>
<dbReference type="SUPFAM" id="SSF48452">
    <property type="entry name" value="TPR-like"/>
    <property type="match status" value="1"/>
</dbReference>
<dbReference type="Gene3D" id="1.25.40.10">
    <property type="entry name" value="Tetratricopeptide repeat domain"/>
    <property type="match status" value="3"/>
</dbReference>
<dbReference type="Pfam" id="PF13432">
    <property type="entry name" value="TPR_16"/>
    <property type="match status" value="1"/>
</dbReference>
<proteinExistence type="predicted"/>
<dbReference type="PANTHER" id="PTHR45586:SF1">
    <property type="entry name" value="LIPOPOLYSACCHARIDE ASSEMBLY PROTEIN B"/>
    <property type="match status" value="1"/>
</dbReference>
<organism evidence="4 5">
    <name type="scientific">candidate division TA06 bacterium B3_TA06</name>
    <dbReference type="NCBI Taxonomy" id="2012487"/>
    <lineage>
        <taxon>Bacteria</taxon>
        <taxon>Bacteria division TA06</taxon>
    </lineage>
</organism>
<dbReference type="PANTHER" id="PTHR45586">
    <property type="entry name" value="TPR REPEAT-CONTAINING PROTEIN PA4667"/>
    <property type="match status" value="1"/>
</dbReference>
<keyword evidence="1" id="KW-0677">Repeat</keyword>
<gene>
    <name evidence="4" type="ORF">CEE36_10830</name>
</gene>
<evidence type="ECO:0000256" key="2">
    <source>
        <dbReference type="ARBA" id="ARBA00022803"/>
    </source>
</evidence>
<dbReference type="Proteomes" id="UP000317778">
    <property type="component" value="Unassembled WGS sequence"/>
</dbReference>
<dbReference type="EMBL" id="NJBO01000028">
    <property type="protein sequence ID" value="TKJ38025.1"/>
    <property type="molecule type" value="Genomic_DNA"/>
</dbReference>
<reference evidence="4 5" key="1">
    <citation type="submission" date="2017-06" db="EMBL/GenBank/DDBJ databases">
        <title>Novel microbial phyla capable of carbon fixation and sulfur reduction in deep-sea sediments.</title>
        <authorList>
            <person name="Huang J."/>
            <person name="Baker B."/>
            <person name="Wang Y."/>
        </authorList>
    </citation>
    <scope>NUCLEOTIDE SEQUENCE [LARGE SCALE GENOMIC DNA]</scope>
    <source>
        <strain evidence="4">B3_TA06</strain>
    </source>
</reference>
<sequence>MTALLFLLIATTLREDFDQAVAAYRNGLYGPTLYAMEQLLLEPEFDAVDSAFLLAGQSAFELARYDKALRYLERHLRDAPDPAPQALGKAVISALELNQAGKAYSLFADYPRFELSQDVKLRLASELEERKEYEKARDLYRSIDDPDIRLVGAKMLLAAGRYDLLRVYLADLEETYPEVAATIAALQIEATLSRGDSLSSLEAGLAMGRPSQIAAPEAYTIGKLFEAFALYEDACEFYSSAVNQRCYDALLPLSESFAALGNNRSAAKTYEEAQKRLSFSSYDRSLEARVRLLAGQDFDSKALAEAKFRTYDEYVRALEILADKEHYPLYERLLISSPFVRSAEILRRARLLGSRERFAEALEVYEDYLAHAPFASERSEAFREAELLRYFEIKDAEAALKKLIAATSSSEKGKVLFEDAKDYEGAIAFLDTVPTPQAFYYSALSYERLYLRDGKVKFLDRARERYENLYWQFPENRLVEDALYHLFVTEIRDPLKKVDRALDYLDHYPEGSYADEIGFLLGYVQLARGDTLTAQSGWETLYLTRPQSPYNYPVLYELARLSLASQDTTDAAAKLSLILSVAPHDTLYFLACRELAILEEARGRNLEALRIYRKIAEELSTLPADLWQRSLDLIFALRQYNEFDNFQAALQDAEYDQEIEFFKEVAKVERKMAKPEDIKHLLHARPAGRKDSYLYWAGVGAGLIDHLRLGRHLLERLTREGKNEDLMAKAEFLLAQYKIAGGEDSSAVVSLRRLHTRNPDDTLILAKLVTALYRCGGLAEADSLWLRLDIMSATDQSPLLLGKVAYLLNSGRIQEADSVLAALSNVRALWQNENFVYYSGVAAARQGRLEDAMGILKGFISDFSRSELLPAVYFKLGSLFYMQQKFDSSASYYRHTLTAPDLRPLALENLAKIARRQKEWDKALEYFEILAEEATSSEERGKWYMELGVTAYYGSKFSQAITYFERAAPLVTEERPRLLYWTARSYAAFADPERLERAVALFLQCHEEFPQDQWGLESWFQAGEGYIQLGRPEDAKVIFAAIIAERGENDPFGMRAQTALEKLQE</sequence>
<dbReference type="InterPro" id="IPR019734">
    <property type="entry name" value="TPR_rpt"/>
</dbReference>
<dbReference type="InterPro" id="IPR011990">
    <property type="entry name" value="TPR-like_helical_dom_sf"/>
</dbReference>
<name>A0A532USW2_UNCT6</name>
<keyword evidence="2 3" id="KW-0802">TPR repeat</keyword>
<evidence type="ECO:0000256" key="1">
    <source>
        <dbReference type="ARBA" id="ARBA00022737"/>
    </source>
</evidence>
<protein>
    <recommendedName>
        <fullName evidence="6">Outer membrane lipoprotein BamD-like domain-containing protein</fullName>
    </recommendedName>
</protein>
<accession>A0A532USW2</accession>